<reference evidence="1 2" key="1">
    <citation type="journal article" date="2019" name="Nat. Ecol. Evol.">
        <title>Megaphylogeny resolves global patterns of mushroom evolution.</title>
        <authorList>
            <person name="Varga T."/>
            <person name="Krizsan K."/>
            <person name="Foldi C."/>
            <person name="Dima B."/>
            <person name="Sanchez-Garcia M."/>
            <person name="Sanchez-Ramirez S."/>
            <person name="Szollosi G.J."/>
            <person name="Szarkandi J.G."/>
            <person name="Papp V."/>
            <person name="Albert L."/>
            <person name="Andreopoulos W."/>
            <person name="Angelini C."/>
            <person name="Antonin V."/>
            <person name="Barry K.W."/>
            <person name="Bougher N.L."/>
            <person name="Buchanan P."/>
            <person name="Buyck B."/>
            <person name="Bense V."/>
            <person name="Catcheside P."/>
            <person name="Chovatia M."/>
            <person name="Cooper J."/>
            <person name="Damon W."/>
            <person name="Desjardin D."/>
            <person name="Finy P."/>
            <person name="Geml J."/>
            <person name="Haridas S."/>
            <person name="Hughes K."/>
            <person name="Justo A."/>
            <person name="Karasinski D."/>
            <person name="Kautmanova I."/>
            <person name="Kiss B."/>
            <person name="Kocsube S."/>
            <person name="Kotiranta H."/>
            <person name="LaButti K.M."/>
            <person name="Lechner B.E."/>
            <person name="Liimatainen K."/>
            <person name="Lipzen A."/>
            <person name="Lukacs Z."/>
            <person name="Mihaltcheva S."/>
            <person name="Morgado L.N."/>
            <person name="Niskanen T."/>
            <person name="Noordeloos M.E."/>
            <person name="Ohm R.A."/>
            <person name="Ortiz-Santana B."/>
            <person name="Ovrebo C."/>
            <person name="Racz N."/>
            <person name="Riley R."/>
            <person name="Savchenko A."/>
            <person name="Shiryaev A."/>
            <person name="Soop K."/>
            <person name="Spirin V."/>
            <person name="Szebenyi C."/>
            <person name="Tomsovsky M."/>
            <person name="Tulloss R.E."/>
            <person name="Uehling J."/>
            <person name="Grigoriev I.V."/>
            <person name="Vagvolgyi C."/>
            <person name="Papp T."/>
            <person name="Martin F.M."/>
            <person name="Miettinen O."/>
            <person name="Hibbett D.S."/>
            <person name="Nagy L.G."/>
        </authorList>
    </citation>
    <scope>NUCLEOTIDE SEQUENCE [LARGE SCALE GENOMIC DNA]</scope>
    <source>
        <strain evidence="1 2">CBS 166.37</strain>
    </source>
</reference>
<gene>
    <name evidence="1" type="ORF">BDQ12DRAFT_595072</name>
</gene>
<accession>A0A5C3MJH4</accession>
<sequence length="151" mass="16063">MSYLANALASIIVLPIPQSGVPLTQAQVEVILLPDNITASASGNCTDRNNPTCTSYEGLLSGTVDGIVSFKQAAGATSLVITGGTEVGHANGTFSHGNGFKLDVRHASVIDDFIHSNFTQIADRADGFPQWQTEIGDLYCDEGTHWDITYF</sequence>
<keyword evidence="2" id="KW-1185">Reference proteome</keyword>
<dbReference type="OrthoDB" id="3219649at2759"/>
<dbReference type="EMBL" id="ML213590">
    <property type="protein sequence ID" value="TFK44038.1"/>
    <property type="molecule type" value="Genomic_DNA"/>
</dbReference>
<name>A0A5C3MJH4_9AGAR</name>
<dbReference type="Proteomes" id="UP000308652">
    <property type="component" value="Unassembled WGS sequence"/>
</dbReference>
<evidence type="ECO:0000313" key="1">
    <source>
        <dbReference type="EMBL" id="TFK44038.1"/>
    </source>
</evidence>
<protein>
    <submittedName>
        <fullName evidence="1">Uncharacterized protein</fullName>
    </submittedName>
</protein>
<proteinExistence type="predicted"/>
<organism evidence="1 2">
    <name type="scientific">Crucibulum laeve</name>
    <dbReference type="NCBI Taxonomy" id="68775"/>
    <lineage>
        <taxon>Eukaryota</taxon>
        <taxon>Fungi</taxon>
        <taxon>Dikarya</taxon>
        <taxon>Basidiomycota</taxon>
        <taxon>Agaricomycotina</taxon>
        <taxon>Agaricomycetes</taxon>
        <taxon>Agaricomycetidae</taxon>
        <taxon>Agaricales</taxon>
        <taxon>Agaricineae</taxon>
        <taxon>Nidulariaceae</taxon>
        <taxon>Crucibulum</taxon>
    </lineage>
</organism>
<evidence type="ECO:0000313" key="2">
    <source>
        <dbReference type="Proteomes" id="UP000308652"/>
    </source>
</evidence>
<dbReference type="AlphaFoldDB" id="A0A5C3MJH4"/>